<evidence type="ECO:0000313" key="4">
    <source>
        <dbReference type="Proteomes" id="UP000784294"/>
    </source>
</evidence>
<dbReference type="InterPro" id="IPR032189">
    <property type="entry name" value="Mlh1_C"/>
</dbReference>
<feature type="compositionally biased region" description="Basic and acidic residues" evidence="1">
    <location>
        <begin position="53"/>
        <end position="67"/>
    </location>
</feature>
<dbReference type="Pfam" id="PF16413">
    <property type="entry name" value="Mlh1_C"/>
    <property type="match status" value="1"/>
</dbReference>
<keyword evidence="4" id="KW-1185">Reference proteome</keyword>
<name>A0A3S5ARS5_9PLAT</name>
<feature type="region of interest" description="Disordered" evidence="1">
    <location>
        <begin position="48"/>
        <end position="67"/>
    </location>
</feature>
<accession>A0A3S5ARS5</accession>
<evidence type="ECO:0000259" key="2">
    <source>
        <dbReference type="Pfam" id="PF16413"/>
    </source>
</evidence>
<dbReference type="OrthoDB" id="10263226at2759"/>
<sequence length="202" mass="22957">MARLITEVNWNEELPCLRGVSRVLADFYAIQPRLTSFLTKNKRGNVTEANDNCQRKSLDQPGHKDDCENRLEDIDEVSSEEEPILEVSGEPSAKLMKTEPNLEQDLVSVQSDELDNENSPKCRAETKQDSLKTTNFRWTIENVILPTLKASLWPTKKLLFGESQIDVTEAAAFSDQTSLQSSLPSIYRLTSLNDLYKVFERC</sequence>
<evidence type="ECO:0000313" key="3">
    <source>
        <dbReference type="EMBL" id="VEL43662.1"/>
    </source>
</evidence>
<dbReference type="AlphaFoldDB" id="A0A3S5ARS5"/>
<comment type="caution">
    <text evidence="3">The sequence shown here is derived from an EMBL/GenBank/DDBJ whole genome shotgun (WGS) entry which is preliminary data.</text>
</comment>
<dbReference type="Proteomes" id="UP000784294">
    <property type="component" value="Unassembled WGS sequence"/>
</dbReference>
<organism evidence="3 4">
    <name type="scientific">Protopolystoma xenopodis</name>
    <dbReference type="NCBI Taxonomy" id="117903"/>
    <lineage>
        <taxon>Eukaryota</taxon>
        <taxon>Metazoa</taxon>
        <taxon>Spiralia</taxon>
        <taxon>Lophotrochozoa</taxon>
        <taxon>Platyhelminthes</taxon>
        <taxon>Monogenea</taxon>
        <taxon>Polyopisthocotylea</taxon>
        <taxon>Polystomatidea</taxon>
        <taxon>Polystomatidae</taxon>
        <taxon>Protopolystoma</taxon>
    </lineage>
</organism>
<reference evidence="3" key="1">
    <citation type="submission" date="2018-11" db="EMBL/GenBank/DDBJ databases">
        <authorList>
            <consortium name="Pathogen Informatics"/>
        </authorList>
    </citation>
    <scope>NUCLEOTIDE SEQUENCE</scope>
</reference>
<feature type="domain" description="DNA mismatch repair protein Mlh1 C-terminal" evidence="2">
    <location>
        <begin position="2"/>
        <end position="202"/>
    </location>
</feature>
<gene>
    <name evidence="3" type="ORF">PXEA_LOCUS37102</name>
</gene>
<evidence type="ECO:0000256" key="1">
    <source>
        <dbReference type="SAM" id="MobiDB-lite"/>
    </source>
</evidence>
<proteinExistence type="predicted"/>
<dbReference type="EMBL" id="CAAALY010283824">
    <property type="protein sequence ID" value="VEL43662.1"/>
    <property type="molecule type" value="Genomic_DNA"/>
</dbReference>
<protein>
    <recommendedName>
        <fullName evidence="2">DNA mismatch repair protein Mlh1 C-terminal domain-containing protein</fullName>
    </recommendedName>
</protein>